<organism evidence="1 2">
    <name type="scientific">Kozakia baliensis</name>
    <dbReference type="NCBI Taxonomy" id="153496"/>
    <lineage>
        <taxon>Bacteria</taxon>
        <taxon>Pseudomonadati</taxon>
        <taxon>Pseudomonadota</taxon>
        <taxon>Alphaproteobacteria</taxon>
        <taxon>Acetobacterales</taxon>
        <taxon>Acetobacteraceae</taxon>
        <taxon>Kozakia</taxon>
    </lineage>
</organism>
<proteinExistence type="predicted"/>
<sequence>MILSIASLTDGFLPRWSADIGMWREAAWRFWVEAFCFLAPPHISTLLNRLLWQSSVSSYLLL</sequence>
<dbReference type="KEGG" id="kba:A0U89_15735"/>
<name>A0A1D8UYM2_9PROT</name>
<accession>A0A1D8UYM2</accession>
<reference evidence="1 2" key="1">
    <citation type="journal article" date="2016" name="Microb. Cell Fact.">
        <title>Dissection of exopolysaccharide biosynthesis in Kozakia baliensis.</title>
        <authorList>
            <person name="Brandt J.U."/>
            <person name="Jakob F."/>
            <person name="Behr J."/>
            <person name="Geissler A.J."/>
            <person name="Vogel R.F."/>
        </authorList>
    </citation>
    <scope>NUCLEOTIDE SEQUENCE [LARGE SCALE GENOMIC DNA]</scope>
    <source>
        <strain evidence="1 2">DSM 14400</strain>
        <plasmid evidence="2">Plasmid pkb14400_3</plasmid>
    </source>
</reference>
<dbReference type="Proteomes" id="UP000179145">
    <property type="component" value="Plasmid pKB14400_3"/>
</dbReference>
<dbReference type="EMBL" id="CP014677">
    <property type="protein sequence ID" value="AOX18755.1"/>
    <property type="molecule type" value="Genomic_DNA"/>
</dbReference>
<dbReference type="AlphaFoldDB" id="A0A1D8UYM2"/>
<geneLocation type="plasmid" evidence="2">
    <name>pkb14400_3</name>
</geneLocation>
<keyword evidence="1" id="KW-0614">Plasmid</keyword>
<keyword evidence="2" id="KW-1185">Reference proteome</keyword>
<evidence type="ECO:0000313" key="2">
    <source>
        <dbReference type="Proteomes" id="UP000179145"/>
    </source>
</evidence>
<evidence type="ECO:0000313" key="1">
    <source>
        <dbReference type="EMBL" id="AOX18755.1"/>
    </source>
</evidence>
<protein>
    <submittedName>
        <fullName evidence="1">Uncharacterized protein</fullName>
    </submittedName>
</protein>
<gene>
    <name evidence="1" type="ORF">A0U89_15735</name>
</gene>